<evidence type="ECO:0000313" key="1">
    <source>
        <dbReference type="EMBL" id="GFY40923.1"/>
    </source>
</evidence>
<name>A0A8X7BRS8_9ARAC</name>
<evidence type="ECO:0000313" key="2">
    <source>
        <dbReference type="Proteomes" id="UP000886998"/>
    </source>
</evidence>
<comment type="caution">
    <text evidence="1">The sequence shown here is derived from an EMBL/GenBank/DDBJ whole genome shotgun (WGS) entry which is preliminary data.</text>
</comment>
<dbReference type="Proteomes" id="UP000886998">
    <property type="component" value="Unassembled WGS sequence"/>
</dbReference>
<proteinExistence type="predicted"/>
<reference evidence="1" key="1">
    <citation type="submission" date="2020-08" db="EMBL/GenBank/DDBJ databases">
        <title>Multicomponent nature underlies the extraordinary mechanical properties of spider dragline silk.</title>
        <authorList>
            <person name="Kono N."/>
            <person name="Nakamura H."/>
            <person name="Mori M."/>
            <person name="Yoshida Y."/>
            <person name="Ohtoshi R."/>
            <person name="Malay A.D."/>
            <person name="Moran D.A.P."/>
            <person name="Tomita M."/>
            <person name="Numata K."/>
            <person name="Arakawa K."/>
        </authorList>
    </citation>
    <scope>NUCLEOTIDE SEQUENCE</scope>
</reference>
<accession>A0A8X7BRS8</accession>
<dbReference type="EMBL" id="BMAV01002202">
    <property type="protein sequence ID" value="GFY40923.1"/>
    <property type="molecule type" value="Genomic_DNA"/>
</dbReference>
<gene>
    <name evidence="1" type="primary">NCL1_24597</name>
    <name evidence="1" type="ORF">TNIN_147741</name>
</gene>
<sequence length="100" mass="11179">MSRYDSDSSSFVTEVLASAHVAVHEKSSPKLEDVEEKLYGRIVNRFVEAFSSQVNSSENLTEVLDFSSTSGEKFSKLIYKCALPEVKNWGVPFAEVLQDL</sequence>
<dbReference type="AlphaFoldDB" id="A0A8X7BRS8"/>
<organism evidence="1 2">
    <name type="scientific">Trichonephila inaurata madagascariensis</name>
    <dbReference type="NCBI Taxonomy" id="2747483"/>
    <lineage>
        <taxon>Eukaryota</taxon>
        <taxon>Metazoa</taxon>
        <taxon>Ecdysozoa</taxon>
        <taxon>Arthropoda</taxon>
        <taxon>Chelicerata</taxon>
        <taxon>Arachnida</taxon>
        <taxon>Araneae</taxon>
        <taxon>Araneomorphae</taxon>
        <taxon>Entelegynae</taxon>
        <taxon>Araneoidea</taxon>
        <taxon>Nephilidae</taxon>
        <taxon>Trichonephila</taxon>
        <taxon>Trichonephila inaurata</taxon>
    </lineage>
</organism>
<protein>
    <submittedName>
        <fullName evidence="1">Uncharacterized protein</fullName>
    </submittedName>
</protein>
<keyword evidence="2" id="KW-1185">Reference proteome</keyword>